<dbReference type="EMBL" id="JMTK01000003">
    <property type="protein sequence ID" value="KJZ81559.1"/>
    <property type="molecule type" value="Genomic_DNA"/>
</dbReference>
<keyword evidence="3" id="KW-1185">Reference proteome</keyword>
<name>A0A0F4VJJ0_9HYPH</name>
<gene>
    <name evidence="2" type="ORF">DJ66_1154</name>
</gene>
<accession>A0A0F4VJJ0</accession>
<proteinExistence type="predicted"/>
<evidence type="ECO:0000313" key="2">
    <source>
        <dbReference type="EMBL" id="KJZ81559.1"/>
    </source>
</evidence>
<organism evidence="2 3">
    <name type="scientific">Candidatus Liberibacter solanacearum</name>
    <dbReference type="NCBI Taxonomy" id="556287"/>
    <lineage>
        <taxon>Bacteria</taxon>
        <taxon>Pseudomonadati</taxon>
        <taxon>Pseudomonadota</taxon>
        <taxon>Alphaproteobacteria</taxon>
        <taxon>Hyphomicrobiales</taxon>
        <taxon>Rhizobiaceae</taxon>
        <taxon>Liberibacter</taxon>
    </lineage>
</organism>
<dbReference type="AlphaFoldDB" id="A0A0F4VJJ0"/>
<dbReference type="SUPFAM" id="SSF50249">
    <property type="entry name" value="Nucleic acid-binding proteins"/>
    <property type="match status" value="1"/>
</dbReference>
<dbReference type="Proteomes" id="UP000033731">
    <property type="component" value="Unassembled WGS sequence"/>
</dbReference>
<feature type="region of interest" description="Disordered" evidence="1">
    <location>
        <begin position="177"/>
        <end position="214"/>
    </location>
</feature>
<protein>
    <submittedName>
        <fullName evidence="2">Phage protein</fullName>
    </submittedName>
</protein>
<dbReference type="InterPro" id="IPR012340">
    <property type="entry name" value="NA-bd_OB-fold"/>
</dbReference>
<dbReference type="PATRIC" id="fig|556287.9.peg.1174"/>
<comment type="caution">
    <text evidence="2">The sequence shown here is derived from an EMBL/GenBank/DDBJ whole genome shotgun (WGS) entry which is preliminary data.</text>
</comment>
<feature type="compositionally biased region" description="Low complexity" evidence="1">
    <location>
        <begin position="196"/>
        <end position="205"/>
    </location>
</feature>
<evidence type="ECO:0000256" key="1">
    <source>
        <dbReference type="SAM" id="MobiDB-lite"/>
    </source>
</evidence>
<reference evidence="2 3" key="1">
    <citation type="journal article" date="2015" name="Phytopathology">
        <title>Genomes of Candidatus Liberibacter solanacearum haplotype A from New Zealand and the USA suggest significant genome plasticity in the species.</title>
        <authorList>
            <person name="Thompson S.M."/>
            <person name="Johnson C.P."/>
            <person name="Lu A.Y."/>
            <person name="Frampton R.A."/>
            <person name="Sullivan K.L."/>
            <person name="Fiers M.W."/>
            <person name="Crowhurst R.N."/>
            <person name="Pitman A.R."/>
            <person name="Scott I."/>
            <person name="Gudmestad N.C."/>
            <person name="Smith G.R."/>
        </authorList>
    </citation>
    <scope>NUCLEOTIDE SEQUENCE [LARGE SCALE GENOMIC DNA]</scope>
    <source>
        <strain evidence="2 3">LsoNZ1</strain>
    </source>
</reference>
<dbReference type="RefSeq" id="WP_045960948.1">
    <property type="nucleotide sequence ID" value="NZ_JMTK01000003.1"/>
</dbReference>
<dbReference type="Pfam" id="PF10991">
    <property type="entry name" value="Enc34_ssDNA-bd"/>
    <property type="match status" value="1"/>
</dbReference>
<evidence type="ECO:0000313" key="3">
    <source>
        <dbReference type="Proteomes" id="UP000033731"/>
    </source>
</evidence>
<dbReference type="Gene3D" id="2.40.50.140">
    <property type="entry name" value="Nucleic acid-binding proteins"/>
    <property type="match status" value="1"/>
</dbReference>
<dbReference type="InterPro" id="IPR022595">
    <property type="entry name" value="Enc34_ssDNA-bd"/>
</dbReference>
<sequence length="214" mass="24090">MQSIKIKGRLSYPALDKMTKMTLGDNSVMEYFGADIIIPKTDKEQVARFIEVLRKAVKDSYPNMNPDRFIEQAKSNKRAIIKDGDEKIASATKPETYEKAYTNSWYISAKNKLVQPLLVDRQAQIVSNPRDVFYAGCWVIAKLNISTYELETFKTKGFSCTLTGVQFFKNAERWGASPKANTSEFDDYGEEDDGDSSVSSFASAEAESDALPWN</sequence>
<feature type="compositionally biased region" description="Acidic residues" evidence="1">
    <location>
        <begin position="184"/>
        <end position="195"/>
    </location>
</feature>